<dbReference type="AlphaFoldDB" id="A0A7C9VIZ1"/>
<name>A0A7C9VIZ1_9BRAD</name>
<protein>
    <recommendedName>
        <fullName evidence="3">PAS domain-containing protein</fullName>
    </recommendedName>
</protein>
<keyword evidence="2" id="KW-1185">Reference proteome</keyword>
<proteinExistence type="predicted"/>
<sequence length="201" mass="22987">MDFESAGPAIVKSIKQRELLNFWLRLYARHERLPAFNDYRPERLADESEDLVYIVVEGSGGDPLRFFIESDGDRMSIAFGTAGKGRDLEEYMGFKLAPVVMPIYRECVRRQLPMFTISQINDLYGRKVDYERLLMPFSDGDGVNRIIASLKTISDDGGFEIRNLMRANDVPPSYKLRSVIDQDLFHKLPGRIAPGDTIEFV</sequence>
<evidence type="ECO:0000313" key="2">
    <source>
        <dbReference type="Proteomes" id="UP000480266"/>
    </source>
</evidence>
<dbReference type="Proteomes" id="UP000480266">
    <property type="component" value="Unassembled WGS sequence"/>
</dbReference>
<dbReference type="EMBL" id="JAAMRR010000599">
    <property type="protein sequence ID" value="NGX95830.1"/>
    <property type="molecule type" value="Genomic_DNA"/>
</dbReference>
<accession>A0A7C9VIZ1</accession>
<gene>
    <name evidence="1" type="ORF">G4V63_11550</name>
</gene>
<organism evidence="1 2">
    <name type="scientific">Candidatus Afipia apatlaquensis</name>
    <dbReference type="NCBI Taxonomy" id="2712852"/>
    <lineage>
        <taxon>Bacteria</taxon>
        <taxon>Pseudomonadati</taxon>
        <taxon>Pseudomonadota</taxon>
        <taxon>Alphaproteobacteria</taxon>
        <taxon>Hyphomicrobiales</taxon>
        <taxon>Nitrobacteraceae</taxon>
        <taxon>Afipia</taxon>
    </lineage>
</organism>
<comment type="caution">
    <text evidence="1">The sequence shown here is derived from an EMBL/GenBank/DDBJ whole genome shotgun (WGS) entry which is preliminary data.</text>
</comment>
<evidence type="ECO:0000313" key="1">
    <source>
        <dbReference type="EMBL" id="NGX95830.1"/>
    </source>
</evidence>
<reference evidence="1" key="1">
    <citation type="submission" date="2020-02" db="EMBL/GenBank/DDBJ databases">
        <title>Draft genome sequence of Candidatus Afipia apatlaquensis IBT-C3, a potential strain for decolorization of textile dyes.</title>
        <authorList>
            <person name="Sanchez-Reyes A."/>
            <person name="Breton-Deval L."/>
            <person name="Mangelson H."/>
            <person name="Sanchez-Flores A."/>
        </authorList>
    </citation>
    <scope>NUCLEOTIDE SEQUENCE [LARGE SCALE GENOMIC DNA]</scope>
    <source>
        <strain evidence="1">IBT-C3</strain>
    </source>
</reference>
<evidence type="ECO:0008006" key="3">
    <source>
        <dbReference type="Google" id="ProtNLM"/>
    </source>
</evidence>